<keyword evidence="2" id="KW-1185">Reference proteome</keyword>
<dbReference type="Pfam" id="PF13450">
    <property type="entry name" value="NAD_binding_8"/>
    <property type="match status" value="1"/>
</dbReference>
<dbReference type="Gene3D" id="3.90.660.10">
    <property type="match status" value="1"/>
</dbReference>
<accession>A0A1H7QGF6</accession>
<sequence>MSHWNPRDLGMDRRISRRDFFDGVAVAAVAGSLLGPGSSGRNPAGAAPTAPTAPVAVTGGPCAAPLGDTAQALSVPHALRDGRFWEYAGRPEDTGERYDLVVVGGGLSGMSAAFAWLRAEPGARVLVLDAHDELKTPSPDAAGRGSALLDPPSAWTHEGRALLDDLGVGLERAAPASRQADSVMCDRETFPVETLVKLTPGLPAERLAARLPVADAARRDLVMLCENPPDWFPGLPAREKQERLAGLTYSDFLLRVCRVHPDVERFLRTLPNARWGCSTRCLGAIDAWASRGYPGFQGLGLDRSEPSRFNSPTVEREWNRELYRVRGGEESLVRAMTRAVAGGGGPGRTGHQVRLRPSSPVVSVRNDGDPGSASSATVAYFDGHRVLAVGAGSVILACQGAMVPYLVPELPERRREALRRAVRLPLLDAAVRVRDRGAWRRLGVSRTRWTGAYWCVTELEDGGPENGGAEDGGGPGVVRLLATPCRSELGPDEGAAAGRRALLRTPYAHMEFTVREQLARLLGPAGFDPARDIESIAVHRWGHGRAPEYRRPWHSFAPDGPFPSDAAPGRFGRIAVAGSDAVPWTGPEAAVTAALRAVEELRR</sequence>
<dbReference type="AlphaFoldDB" id="A0A1H7QGF6"/>
<dbReference type="InterPro" id="IPR006311">
    <property type="entry name" value="TAT_signal"/>
</dbReference>
<evidence type="ECO:0000313" key="2">
    <source>
        <dbReference type="Proteomes" id="UP000198953"/>
    </source>
</evidence>
<dbReference type="Proteomes" id="UP000198953">
    <property type="component" value="Unassembled WGS sequence"/>
</dbReference>
<gene>
    <name evidence="1" type="ORF">SAMN05660976_02536</name>
</gene>
<dbReference type="Gene3D" id="1.10.405.10">
    <property type="entry name" value="Guanine Nucleotide Dissociation Inhibitor, domain 1"/>
    <property type="match status" value="1"/>
</dbReference>
<dbReference type="EMBL" id="FOBF01000005">
    <property type="protein sequence ID" value="SEL46889.1"/>
    <property type="molecule type" value="Genomic_DNA"/>
</dbReference>
<organism evidence="1 2">
    <name type="scientific">Nonomuraea pusilla</name>
    <dbReference type="NCBI Taxonomy" id="46177"/>
    <lineage>
        <taxon>Bacteria</taxon>
        <taxon>Bacillati</taxon>
        <taxon>Actinomycetota</taxon>
        <taxon>Actinomycetes</taxon>
        <taxon>Streptosporangiales</taxon>
        <taxon>Streptosporangiaceae</taxon>
        <taxon>Nonomuraea</taxon>
    </lineage>
</organism>
<dbReference type="InterPro" id="IPR036188">
    <property type="entry name" value="FAD/NAD-bd_sf"/>
</dbReference>
<dbReference type="PROSITE" id="PS51318">
    <property type="entry name" value="TAT"/>
    <property type="match status" value="1"/>
</dbReference>
<evidence type="ECO:0000313" key="1">
    <source>
        <dbReference type="EMBL" id="SEL46889.1"/>
    </source>
</evidence>
<proteinExistence type="predicted"/>
<dbReference type="SUPFAM" id="SSF51905">
    <property type="entry name" value="FAD/NAD(P)-binding domain"/>
    <property type="match status" value="1"/>
</dbReference>
<dbReference type="Gene3D" id="3.50.50.60">
    <property type="entry name" value="FAD/NAD(P)-binding domain"/>
    <property type="match status" value="1"/>
</dbReference>
<protein>
    <submittedName>
        <fullName evidence="1">Spermidine dehydrogenase</fullName>
    </submittedName>
</protein>
<reference evidence="1 2" key="1">
    <citation type="submission" date="2016-10" db="EMBL/GenBank/DDBJ databases">
        <authorList>
            <person name="de Groot N.N."/>
        </authorList>
    </citation>
    <scope>NUCLEOTIDE SEQUENCE [LARGE SCALE GENOMIC DNA]</scope>
    <source>
        <strain evidence="1 2">DSM 43357</strain>
    </source>
</reference>
<name>A0A1H7QGF6_9ACTN</name>
<dbReference type="RefSeq" id="WP_256256919.1">
    <property type="nucleotide sequence ID" value="NZ_FOBF01000005.1"/>
</dbReference>
<dbReference type="STRING" id="46177.SAMN05660976_02536"/>